<dbReference type="Gene3D" id="3.60.15.10">
    <property type="entry name" value="Ribonuclease Z/Hydroxyacylglutathione hydrolase-like"/>
    <property type="match status" value="1"/>
</dbReference>
<organism evidence="5 6">
    <name type="scientific">Symbiodinium natans</name>
    <dbReference type="NCBI Taxonomy" id="878477"/>
    <lineage>
        <taxon>Eukaryota</taxon>
        <taxon>Sar</taxon>
        <taxon>Alveolata</taxon>
        <taxon>Dinophyceae</taxon>
        <taxon>Suessiales</taxon>
        <taxon>Symbiodiniaceae</taxon>
        <taxon>Symbiodinium</taxon>
    </lineage>
</organism>
<dbReference type="PANTHER" id="PTHR45922">
    <property type="entry name" value="CLEAVAGE AND POLYADENYLATION SPECIFICITY FACTOR SUBUNIT 2"/>
    <property type="match status" value="1"/>
</dbReference>
<gene>
    <name evidence="5" type="primary">cpsf2</name>
    <name evidence="5" type="ORF">SNAT2548_LOCUS22220</name>
</gene>
<feature type="region of interest" description="Disordered" evidence="3">
    <location>
        <begin position="500"/>
        <end position="530"/>
    </location>
</feature>
<dbReference type="InterPro" id="IPR022712">
    <property type="entry name" value="Beta_Casp"/>
</dbReference>
<protein>
    <recommendedName>
        <fullName evidence="2">Cleavage and polyadenylation specificity factor subunit 2</fullName>
    </recommendedName>
    <alternativeName>
        <fullName evidence="2">Cleavage and polyadenylation specificity factor 100 kDa subunit</fullName>
    </alternativeName>
</protein>
<dbReference type="GO" id="GO:0003723">
    <property type="term" value="F:RNA binding"/>
    <property type="evidence" value="ECO:0007669"/>
    <property type="project" value="UniProtKB-KW"/>
</dbReference>
<evidence type="ECO:0000256" key="3">
    <source>
        <dbReference type="SAM" id="MobiDB-lite"/>
    </source>
</evidence>
<keyword evidence="1" id="KW-0547">Nucleotide-binding</keyword>
<comment type="caution">
    <text evidence="5">The sequence shown here is derived from an EMBL/GenBank/DDBJ whole genome shotgun (WGS) entry which is preliminary data.</text>
</comment>
<feature type="domain" description="Beta-Casp" evidence="4">
    <location>
        <begin position="285"/>
        <end position="409"/>
    </location>
</feature>
<reference evidence="5" key="1">
    <citation type="submission" date="2021-02" db="EMBL/GenBank/DDBJ databases">
        <authorList>
            <person name="Dougan E. K."/>
            <person name="Rhodes N."/>
            <person name="Thang M."/>
            <person name="Chan C."/>
        </authorList>
    </citation>
    <scope>NUCLEOTIDE SEQUENCE</scope>
</reference>
<sequence length="953" mass="105366">MDFALLPISKDSLEWQCSILQLGGLTVLLNCGWSESFDPKLLSPLIPHLHELDLIVLTHADFKHLGALPYLLTKYPVSCPVVCTEPVCRLGELACVAALEDREKYREPSDAYEVDDVLRIFMSRLSTLKYRETFRIQVNGRVLAACPFPAGPSLGSAYWTLQCGSLSAVYLVDGTMRKGRYLDGLELERMLPGCRGTAQRWDVVVTSPLSTARLADGSEDRLKLRALPGRGALQKPPEVYASSKAITIARTVREQCFLEETVATLRKGGSVLIPADVAGWIPEALLLFEAAWNQDRQLATYPLVWLSSMGDMVLDQVKTRLEYMGHEVLEAFESRPGHHPFVLKNVRIFQSLEELVAAHPLNRPKVIFATSQHLEAGDARELFFRISGESKALLWLLGVAPQGTLARTLLEDFVLGNCMRKEYRLQYHSKTPFPDEELRAFYEKMQEQAMEPPAPPDVAVAMKAEDILSVQGGVGQGGRAKAEEAEAKVEHKVEVKAEGKVEGKAEAKADAKAEVKAETKPEPKALAKEAAKPSSALWSPLGWPSSRTVAFAEPRAESDSYGQLLSASELRLWRAQDQEGTKYTASGPETASALPSVKEEAVKLEAELAEGESSEWRESLRAHFREPMRCDVRDRLLKVNCKVRYLPDSSLEARDLTNLLQLVSPRHVVVLPARAGSSGDTADTSTGAHLQAHFQKSDVQELSRLPPEIHILRPKDQPLQLSLRSSKRLSESPRALSAALTAPFPWVCEDSESWAWSQVVFLGGLERYEVKGSDVLGIGSFSVVRRGRDVHAGQVVAVKSLKAASSAKFRREVFLFEALYSDGEVDQASPKSRRALSRSATVVEGSREYDSSCAPGASLSPQNLFVQLLAHSDLAVEAGVSWSVLELGDFTLHDLILACGDAARAKKPHCLQNEAQIGRVLLRGTWKYFYFLGTVIPKKQQKTLILIFRYYNS</sequence>
<dbReference type="EMBL" id="CAJNDS010002279">
    <property type="protein sequence ID" value="CAE7408463.1"/>
    <property type="molecule type" value="Genomic_DNA"/>
</dbReference>
<dbReference type="Pfam" id="PF10996">
    <property type="entry name" value="Beta-Casp"/>
    <property type="match status" value="1"/>
</dbReference>
<dbReference type="PROSITE" id="PS00107">
    <property type="entry name" value="PROTEIN_KINASE_ATP"/>
    <property type="match status" value="1"/>
</dbReference>
<dbReference type="GO" id="GO:0006398">
    <property type="term" value="P:mRNA 3'-end processing by stem-loop binding and cleavage"/>
    <property type="evidence" value="ECO:0007669"/>
    <property type="project" value="InterPro"/>
</dbReference>
<dbReference type="InterPro" id="IPR027075">
    <property type="entry name" value="CPSF2"/>
</dbReference>
<dbReference type="InterPro" id="IPR011009">
    <property type="entry name" value="Kinase-like_dom_sf"/>
</dbReference>
<accession>A0A812QXJ7</accession>
<feature type="binding site" evidence="1">
    <location>
        <position position="799"/>
    </location>
    <ligand>
        <name>ATP</name>
        <dbReference type="ChEBI" id="CHEBI:30616"/>
    </ligand>
</feature>
<keyword evidence="2" id="KW-0694">RNA-binding</keyword>
<dbReference type="AlphaFoldDB" id="A0A812QXJ7"/>
<comment type="similarity">
    <text evidence="2">Belongs to the metallo-beta-lactamase superfamily. RNA-metabolizing metallo-beta-lactamase-like family. CPSF2/YSH1 subfamily.</text>
</comment>
<dbReference type="SUPFAM" id="SSF56112">
    <property type="entry name" value="Protein kinase-like (PK-like)"/>
    <property type="match status" value="1"/>
</dbReference>
<dbReference type="Proteomes" id="UP000604046">
    <property type="component" value="Unassembled WGS sequence"/>
</dbReference>
<dbReference type="InterPro" id="IPR001279">
    <property type="entry name" value="Metallo-B-lactamas"/>
</dbReference>
<keyword evidence="1" id="KW-0067">ATP-binding</keyword>
<evidence type="ECO:0000313" key="6">
    <source>
        <dbReference type="Proteomes" id="UP000604046"/>
    </source>
</evidence>
<dbReference type="GO" id="GO:0005524">
    <property type="term" value="F:ATP binding"/>
    <property type="evidence" value="ECO:0007669"/>
    <property type="project" value="UniProtKB-UniRule"/>
</dbReference>
<evidence type="ECO:0000256" key="1">
    <source>
        <dbReference type="PROSITE-ProRule" id="PRU10141"/>
    </source>
</evidence>
<dbReference type="InterPro" id="IPR017441">
    <property type="entry name" value="Protein_kinase_ATP_BS"/>
</dbReference>
<evidence type="ECO:0000256" key="2">
    <source>
        <dbReference type="RuleBase" id="RU365006"/>
    </source>
</evidence>
<dbReference type="Gene3D" id="3.40.50.10890">
    <property type="match status" value="1"/>
</dbReference>
<dbReference type="SMART" id="SM01027">
    <property type="entry name" value="Beta-Casp"/>
    <property type="match status" value="1"/>
</dbReference>
<dbReference type="OrthoDB" id="64353at2759"/>
<dbReference type="InterPro" id="IPR036866">
    <property type="entry name" value="RibonucZ/Hydroxyglut_hydro"/>
</dbReference>
<comment type="subcellular location">
    <subcellularLocation>
        <location evidence="2">Nucleus</location>
    </subcellularLocation>
</comment>
<dbReference type="SUPFAM" id="SSF56281">
    <property type="entry name" value="Metallo-hydrolase/oxidoreductase"/>
    <property type="match status" value="1"/>
</dbReference>
<keyword evidence="2" id="KW-0539">Nucleus</keyword>
<dbReference type="Pfam" id="PF16661">
    <property type="entry name" value="Lactamase_B_6"/>
    <property type="match status" value="1"/>
</dbReference>
<dbReference type="PANTHER" id="PTHR45922:SF1">
    <property type="entry name" value="CLEAVAGE AND POLYADENYLATION SPECIFICITY FACTOR SUBUNIT 2"/>
    <property type="match status" value="1"/>
</dbReference>
<name>A0A812QXJ7_9DINO</name>
<proteinExistence type="inferred from homology"/>
<dbReference type="Gene3D" id="3.30.200.20">
    <property type="entry name" value="Phosphorylase Kinase, domain 1"/>
    <property type="match status" value="1"/>
</dbReference>
<keyword evidence="6" id="KW-1185">Reference proteome</keyword>
<evidence type="ECO:0000259" key="4">
    <source>
        <dbReference type="SMART" id="SM01027"/>
    </source>
</evidence>
<keyword evidence="2" id="KW-0507">mRNA processing</keyword>
<dbReference type="GO" id="GO:0005847">
    <property type="term" value="C:mRNA cleavage and polyadenylation specificity factor complex"/>
    <property type="evidence" value="ECO:0007669"/>
    <property type="project" value="InterPro"/>
</dbReference>
<evidence type="ECO:0000313" key="5">
    <source>
        <dbReference type="EMBL" id="CAE7408463.1"/>
    </source>
</evidence>